<evidence type="ECO:0000256" key="4">
    <source>
        <dbReference type="ARBA" id="ARBA00022989"/>
    </source>
</evidence>
<dbReference type="RefSeq" id="WP_104229292.1">
    <property type="nucleotide sequence ID" value="NZ_PSNW01000002.1"/>
</dbReference>
<dbReference type="Proteomes" id="UP000238220">
    <property type="component" value="Unassembled WGS sequence"/>
</dbReference>
<organism evidence="8 9">
    <name type="scientific">Solimonas fluminis</name>
    <dbReference type="NCBI Taxonomy" id="2086571"/>
    <lineage>
        <taxon>Bacteria</taxon>
        <taxon>Pseudomonadati</taxon>
        <taxon>Pseudomonadota</taxon>
        <taxon>Gammaproteobacteria</taxon>
        <taxon>Nevskiales</taxon>
        <taxon>Nevskiaceae</taxon>
        <taxon>Solimonas</taxon>
    </lineage>
</organism>
<feature type="transmembrane region" description="Helical" evidence="6">
    <location>
        <begin position="278"/>
        <end position="297"/>
    </location>
</feature>
<evidence type="ECO:0000259" key="7">
    <source>
        <dbReference type="Pfam" id="PF00892"/>
    </source>
</evidence>
<keyword evidence="4 6" id="KW-1133">Transmembrane helix</keyword>
<keyword evidence="3 6" id="KW-0812">Transmembrane</keyword>
<keyword evidence="5 6" id="KW-0472">Membrane</keyword>
<feature type="transmembrane region" description="Helical" evidence="6">
    <location>
        <begin position="160"/>
        <end position="180"/>
    </location>
</feature>
<name>A0A2S5TJ96_9GAMM</name>
<comment type="similarity">
    <text evidence="2">Belongs to the EamA transporter family.</text>
</comment>
<dbReference type="AlphaFoldDB" id="A0A2S5TJ96"/>
<dbReference type="OrthoDB" id="8162550at2"/>
<reference evidence="8 9" key="1">
    <citation type="submission" date="2018-02" db="EMBL/GenBank/DDBJ databases">
        <title>Genome sequencing of Solimonas sp. HR-BB.</title>
        <authorList>
            <person name="Lee Y."/>
            <person name="Jeon C.O."/>
        </authorList>
    </citation>
    <scope>NUCLEOTIDE SEQUENCE [LARGE SCALE GENOMIC DNA]</scope>
    <source>
        <strain evidence="8 9">HR-BB</strain>
    </source>
</reference>
<gene>
    <name evidence="8" type="ORF">C3942_05160</name>
</gene>
<comment type="caution">
    <text evidence="8">The sequence shown here is derived from an EMBL/GenBank/DDBJ whole genome shotgun (WGS) entry which is preliminary data.</text>
</comment>
<proteinExistence type="inferred from homology"/>
<dbReference type="SUPFAM" id="SSF103481">
    <property type="entry name" value="Multidrug resistance efflux transporter EmrE"/>
    <property type="match status" value="2"/>
</dbReference>
<dbReference type="Pfam" id="PF00892">
    <property type="entry name" value="EamA"/>
    <property type="match status" value="2"/>
</dbReference>
<feature type="transmembrane region" description="Helical" evidence="6">
    <location>
        <begin position="17"/>
        <end position="37"/>
    </location>
</feature>
<feature type="transmembrane region" description="Helical" evidence="6">
    <location>
        <begin position="77"/>
        <end position="99"/>
    </location>
</feature>
<protein>
    <submittedName>
        <fullName evidence="8">EamA/RhaT family transporter</fullName>
    </submittedName>
</protein>
<feature type="transmembrane region" description="Helical" evidence="6">
    <location>
        <begin position="192"/>
        <end position="210"/>
    </location>
</feature>
<feature type="domain" description="EamA" evidence="7">
    <location>
        <begin position="15"/>
        <end position="146"/>
    </location>
</feature>
<evidence type="ECO:0000256" key="3">
    <source>
        <dbReference type="ARBA" id="ARBA00022692"/>
    </source>
</evidence>
<accession>A0A2S5TJ96</accession>
<dbReference type="InterPro" id="IPR037185">
    <property type="entry name" value="EmrE-like"/>
</dbReference>
<dbReference type="InterPro" id="IPR000620">
    <property type="entry name" value="EamA_dom"/>
</dbReference>
<comment type="subcellular location">
    <subcellularLocation>
        <location evidence="1">Membrane</location>
        <topology evidence="1">Multi-pass membrane protein</topology>
    </subcellularLocation>
</comment>
<evidence type="ECO:0000256" key="1">
    <source>
        <dbReference type="ARBA" id="ARBA00004141"/>
    </source>
</evidence>
<feature type="transmembrane region" description="Helical" evidence="6">
    <location>
        <begin position="105"/>
        <end position="124"/>
    </location>
</feature>
<evidence type="ECO:0000313" key="8">
    <source>
        <dbReference type="EMBL" id="PPE75066.1"/>
    </source>
</evidence>
<feature type="transmembrane region" description="Helical" evidence="6">
    <location>
        <begin position="253"/>
        <end position="272"/>
    </location>
</feature>
<feature type="transmembrane region" description="Helical" evidence="6">
    <location>
        <begin position="136"/>
        <end position="154"/>
    </location>
</feature>
<feature type="domain" description="EamA" evidence="7">
    <location>
        <begin position="161"/>
        <end position="293"/>
    </location>
</feature>
<dbReference type="GO" id="GO:0016020">
    <property type="term" value="C:membrane"/>
    <property type="evidence" value="ECO:0007669"/>
    <property type="project" value="UniProtKB-SubCell"/>
</dbReference>
<dbReference type="PANTHER" id="PTHR32322:SF2">
    <property type="entry name" value="EAMA DOMAIN-CONTAINING PROTEIN"/>
    <property type="match status" value="1"/>
</dbReference>
<sequence>MNTETTTDSSEHLRRGYLFAALTVAIWTGFVLVSRMAGKGTLTAFDVTALRFGVAAVLLSPLLLMKGLGSLKNIRRLLACTLTGGLGYALLCYSGFYFAPAAHGSILLSGMMPFLTAILAWIFLGERPSTQKQIALLVIGAGVACMAAQTFSHGFAGNSWIGDLLFVSASTSWCVFTILVRRWQVKPWDAAAGMSVTSAVIFLPIYLLFLPKHIAVAPWHEILLQAGYQGVMVVIIAMVLYTRAVAELGPTRLAAVMATVPALSALLAWPVLGEALTPLLGVGIALVTLGALIGAATRVSGWARLRA</sequence>
<dbReference type="InterPro" id="IPR050638">
    <property type="entry name" value="AA-Vitamin_Transporters"/>
</dbReference>
<feature type="transmembrane region" description="Helical" evidence="6">
    <location>
        <begin position="222"/>
        <end position="241"/>
    </location>
</feature>
<dbReference type="PANTHER" id="PTHR32322">
    <property type="entry name" value="INNER MEMBRANE TRANSPORTER"/>
    <property type="match status" value="1"/>
</dbReference>
<evidence type="ECO:0000256" key="5">
    <source>
        <dbReference type="ARBA" id="ARBA00023136"/>
    </source>
</evidence>
<feature type="transmembrane region" description="Helical" evidence="6">
    <location>
        <begin position="49"/>
        <end position="65"/>
    </location>
</feature>
<keyword evidence="9" id="KW-1185">Reference proteome</keyword>
<evidence type="ECO:0000313" key="9">
    <source>
        <dbReference type="Proteomes" id="UP000238220"/>
    </source>
</evidence>
<evidence type="ECO:0000256" key="6">
    <source>
        <dbReference type="SAM" id="Phobius"/>
    </source>
</evidence>
<dbReference type="EMBL" id="PSNW01000002">
    <property type="protein sequence ID" value="PPE75066.1"/>
    <property type="molecule type" value="Genomic_DNA"/>
</dbReference>
<evidence type="ECO:0000256" key="2">
    <source>
        <dbReference type="ARBA" id="ARBA00007362"/>
    </source>
</evidence>